<name>A0A2R6Y1H0_9BACL</name>
<keyword evidence="6" id="KW-0406">Ion transport</keyword>
<dbReference type="InterPro" id="IPR050681">
    <property type="entry name" value="CDF/SLC30A"/>
</dbReference>
<evidence type="ECO:0000256" key="7">
    <source>
        <dbReference type="ARBA" id="ARBA00023136"/>
    </source>
</evidence>
<evidence type="ECO:0000313" key="11">
    <source>
        <dbReference type="EMBL" id="PTQ56524.1"/>
    </source>
</evidence>
<evidence type="ECO:0000256" key="8">
    <source>
        <dbReference type="SAM" id="Phobius"/>
    </source>
</evidence>
<feature type="domain" description="Cation efflux protein transmembrane" evidence="9">
    <location>
        <begin position="23"/>
        <end position="214"/>
    </location>
</feature>
<evidence type="ECO:0000259" key="10">
    <source>
        <dbReference type="Pfam" id="PF16916"/>
    </source>
</evidence>
<protein>
    <submittedName>
        <fullName evidence="11">Cobalt-zinc-cadmium resistance protein CzcD</fullName>
    </submittedName>
</protein>
<dbReference type="InterPro" id="IPR036837">
    <property type="entry name" value="Cation_efflux_CTD_sf"/>
</dbReference>
<feature type="transmembrane region" description="Helical" evidence="8">
    <location>
        <begin position="21"/>
        <end position="42"/>
    </location>
</feature>
<dbReference type="AlphaFoldDB" id="A0A2R6Y1H0"/>
<dbReference type="SUPFAM" id="SSF160240">
    <property type="entry name" value="Cation efflux protein cytoplasmic domain-like"/>
    <property type="match status" value="1"/>
</dbReference>
<sequence>MGFGHEHGHNHGHGRSTNKKLLRIALSITIGFMLVEIIGGLLSNSLALLSDAGHMFSDAFSLFLSLIAIRFAAMPATAKRTYGLYRFEILAAFVNGISLAAIAIYIYLEAYQRLMSPPEVQSTLMIAISVLGLTANLAAAWVLSRGNTSENLNLRSAFLHVVGDALGSIGAIIAGLLIFFFDWYLADPIISIVVATLILFSGWRVTKESVHILIEGTPKHIDLEELNKTLHSIPGIQNIHDLHVWTITSGMDSLSCHIMIDPGANAQEILLASRKVIRDTCGIDHITIQIETEKLKEHDSCICLNSYNYRHP</sequence>
<feature type="transmembrane region" description="Helical" evidence="8">
    <location>
        <begin position="185"/>
        <end position="203"/>
    </location>
</feature>
<comment type="subcellular location">
    <subcellularLocation>
        <location evidence="1">Membrane</location>
        <topology evidence="1">Multi-pass membrane protein</topology>
    </subcellularLocation>
</comment>
<organism evidence="11 12">
    <name type="scientific">Candidatus Carbonibacillus altaicus</name>
    <dbReference type="NCBI Taxonomy" id="2163959"/>
    <lineage>
        <taxon>Bacteria</taxon>
        <taxon>Bacillati</taxon>
        <taxon>Bacillota</taxon>
        <taxon>Bacilli</taxon>
        <taxon>Bacillales</taxon>
        <taxon>Candidatus Carbonibacillus</taxon>
    </lineage>
</organism>
<reference evidence="12" key="1">
    <citation type="journal article" date="2018" name="Sci. Rep.">
        <title>Lignite coal burning seam in the remote Altai Mountains harbors a hydrogen-driven thermophilic microbial community.</title>
        <authorList>
            <person name="Kadnikov V.V."/>
            <person name="Mardanov A.V."/>
            <person name="Ivasenko D.A."/>
            <person name="Antsiferov D.V."/>
            <person name="Beletsky A.V."/>
            <person name="Karnachuk O.V."/>
            <person name="Ravin N.V."/>
        </authorList>
    </citation>
    <scope>NUCLEOTIDE SEQUENCE [LARGE SCALE GENOMIC DNA]</scope>
</reference>
<comment type="caution">
    <text evidence="11">The sequence shown here is derived from an EMBL/GenBank/DDBJ whole genome shotgun (WGS) entry which is preliminary data.</text>
</comment>
<dbReference type="InterPro" id="IPR002524">
    <property type="entry name" value="Cation_efflux"/>
</dbReference>
<keyword evidence="4 8" id="KW-0812">Transmembrane</keyword>
<dbReference type="Pfam" id="PF16916">
    <property type="entry name" value="ZT_dimer"/>
    <property type="match status" value="1"/>
</dbReference>
<evidence type="ECO:0000313" key="12">
    <source>
        <dbReference type="Proteomes" id="UP000244338"/>
    </source>
</evidence>
<dbReference type="GO" id="GO:0005886">
    <property type="term" value="C:plasma membrane"/>
    <property type="evidence" value="ECO:0007669"/>
    <property type="project" value="TreeGrafter"/>
</dbReference>
<accession>A0A2R6Y1H0</accession>
<evidence type="ECO:0000256" key="2">
    <source>
        <dbReference type="ARBA" id="ARBA00008873"/>
    </source>
</evidence>
<dbReference type="PANTHER" id="PTHR11562:SF17">
    <property type="entry name" value="RE54080P-RELATED"/>
    <property type="match status" value="1"/>
</dbReference>
<proteinExistence type="inferred from homology"/>
<feature type="domain" description="Cation efflux protein cytoplasmic" evidence="10">
    <location>
        <begin position="218"/>
        <end position="292"/>
    </location>
</feature>
<dbReference type="InterPro" id="IPR027469">
    <property type="entry name" value="Cation_efflux_TMD_sf"/>
</dbReference>
<keyword evidence="5 8" id="KW-1133">Transmembrane helix</keyword>
<comment type="similarity">
    <text evidence="2">Belongs to the cation diffusion facilitator (CDF) transporter (TC 2.A.4) family. SLC30A subfamily.</text>
</comment>
<feature type="transmembrane region" description="Helical" evidence="8">
    <location>
        <begin position="85"/>
        <end position="108"/>
    </location>
</feature>
<dbReference type="Pfam" id="PF01545">
    <property type="entry name" value="Cation_efflux"/>
    <property type="match status" value="1"/>
</dbReference>
<dbReference type="Proteomes" id="UP000244338">
    <property type="component" value="Unassembled WGS sequence"/>
</dbReference>
<keyword evidence="3" id="KW-0813">Transport</keyword>
<evidence type="ECO:0000256" key="6">
    <source>
        <dbReference type="ARBA" id="ARBA00023065"/>
    </source>
</evidence>
<dbReference type="InterPro" id="IPR058533">
    <property type="entry name" value="Cation_efflux_TM"/>
</dbReference>
<dbReference type="PANTHER" id="PTHR11562">
    <property type="entry name" value="CATION EFFLUX PROTEIN/ ZINC TRANSPORTER"/>
    <property type="match status" value="1"/>
</dbReference>
<dbReference type="NCBIfam" id="TIGR01297">
    <property type="entry name" value="CDF"/>
    <property type="match status" value="1"/>
</dbReference>
<evidence type="ECO:0000256" key="3">
    <source>
        <dbReference type="ARBA" id="ARBA00022448"/>
    </source>
</evidence>
<keyword evidence="7 8" id="KW-0472">Membrane</keyword>
<dbReference type="EMBL" id="PEBX01000026">
    <property type="protein sequence ID" value="PTQ56524.1"/>
    <property type="molecule type" value="Genomic_DNA"/>
</dbReference>
<feature type="transmembrane region" description="Helical" evidence="8">
    <location>
        <begin position="120"/>
        <end position="144"/>
    </location>
</feature>
<feature type="transmembrane region" description="Helical" evidence="8">
    <location>
        <begin position="54"/>
        <end position="73"/>
    </location>
</feature>
<evidence type="ECO:0000256" key="5">
    <source>
        <dbReference type="ARBA" id="ARBA00022989"/>
    </source>
</evidence>
<gene>
    <name evidence="11" type="ORF">BSOLF_0159</name>
</gene>
<evidence type="ECO:0000256" key="1">
    <source>
        <dbReference type="ARBA" id="ARBA00004141"/>
    </source>
</evidence>
<dbReference type="InterPro" id="IPR027470">
    <property type="entry name" value="Cation_efflux_CTD"/>
</dbReference>
<feature type="transmembrane region" description="Helical" evidence="8">
    <location>
        <begin position="156"/>
        <end position="179"/>
    </location>
</feature>
<dbReference type="GO" id="GO:0005385">
    <property type="term" value="F:zinc ion transmembrane transporter activity"/>
    <property type="evidence" value="ECO:0007669"/>
    <property type="project" value="TreeGrafter"/>
</dbReference>
<dbReference type="Gene3D" id="1.20.1510.10">
    <property type="entry name" value="Cation efflux protein transmembrane domain"/>
    <property type="match status" value="1"/>
</dbReference>
<evidence type="ECO:0000259" key="9">
    <source>
        <dbReference type="Pfam" id="PF01545"/>
    </source>
</evidence>
<dbReference type="SUPFAM" id="SSF161111">
    <property type="entry name" value="Cation efflux protein transmembrane domain-like"/>
    <property type="match status" value="1"/>
</dbReference>
<evidence type="ECO:0000256" key="4">
    <source>
        <dbReference type="ARBA" id="ARBA00022692"/>
    </source>
</evidence>